<keyword evidence="4" id="KW-0808">Transferase</keyword>
<comment type="caution">
    <text evidence="4">The sequence shown here is derived from an EMBL/GenBank/DDBJ whole genome shotgun (WGS) entry which is preliminary data.</text>
</comment>
<dbReference type="CDD" id="cd04301">
    <property type="entry name" value="NAT_SF"/>
    <property type="match status" value="1"/>
</dbReference>
<dbReference type="InterPro" id="IPR016181">
    <property type="entry name" value="Acyl_CoA_acyltransferase"/>
</dbReference>
<dbReference type="Pfam" id="PF00583">
    <property type="entry name" value="Acetyltransf_1"/>
    <property type="match status" value="1"/>
</dbReference>
<feature type="region of interest" description="Disordered" evidence="1">
    <location>
        <begin position="110"/>
        <end position="151"/>
    </location>
</feature>
<evidence type="ECO:0000313" key="5">
    <source>
        <dbReference type="Proteomes" id="UP000266340"/>
    </source>
</evidence>
<keyword evidence="2" id="KW-0812">Transmembrane</keyword>
<gene>
    <name evidence="4" type="ORF">D3H35_10490</name>
</gene>
<dbReference type="Gene3D" id="3.40.630.30">
    <property type="match status" value="1"/>
</dbReference>
<protein>
    <submittedName>
        <fullName evidence="4">GNAT family N-acetyltransferase</fullName>
    </submittedName>
</protein>
<feature type="domain" description="N-acetyltransferase" evidence="3">
    <location>
        <begin position="154"/>
        <end position="309"/>
    </location>
</feature>
<dbReference type="EMBL" id="QXJM01000032">
    <property type="protein sequence ID" value="RIE03715.1"/>
    <property type="molecule type" value="Genomic_DNA"/>
</dbReference>
<accession>A0A398CMM6</accession>
<dbReference type="AlphaFoldDB" id="A0A398CMM6"/>
<evidence type="ECO:0000259" key="3">
    <source>
        <dbReference type="PROSITE" id="PS51186"/>
    </source>
</evidence>
<sequence length="311" mass="34873">MIQILLYTNMAMLLLAYVSAISTMKAGDVTGRSIGVIAVNLFLPIASLYLAQRSINRKQFVPSLLFSMLLIFFTLTNMIQMVVGLIILLMFFVLSTRAYFKGEIRAEKAEQRIETGESGDEGESEGESAEEQVKALPSSDQTAPVSRPRHDPIVEIREAGEEEAGTIHALMMGAFEEYRAAVPPSSALSETVESIREAIRNGSESAAILYEDDKAAAMVRFRMEEDSIYFFRLSVLPARRRRGYAKKLIQWIEQRGVGQGKLYSRCKVRQSVQNNMVLYQDRGYEIIDQELVVRPEGSVKALKMEKKLGPV</sequence>
<keyword evidence="2" id="KW-0472">Membrane</keyword>
<evidence type="ECO:0000256" key="1">
    <source>
        <dbReference type="SAM" id="MobiDB-lite"/>
    </source>
</evidence>
<keyword evidence="2" id="KW-1133">Transmembrane helix</keyword>
<reference evidence="4 5" key="1">
    <citation type="submission" date="2018-09" db="EMBL/GenBank/DDBJ databases">
        <title>Cohnella cavernae sp. nov., isolated from a karst cave.</title>
        <authorList>
            <person name="Zhu H."/>
        </authorList>
    </citation>
    <scope>NUCLEOTIDE SEQUENCE [LARGE SCALE GENOMIC DNA]</scope>
    <source>
        <strain evidence="4 5">K2E09-144</strain>
    </source>
</reference>
<evidence type="ECO:0000256" key="2">
    <source>
        <dbReference type="SAM" id="Phobius"/>
    </source>
</evidence>
<dbReference type="Proteomes" id="UP000266340">
    <property type="component" value="Unassembled WGS sequence"/>
</dbReference>
<name>A0A398CMM6_9BACL</name>
<organism evidence="4 5">
    <name type="scientific">Cohnella faecalis</name>
    <dbReference type="NCBI Taxonomy" id="2315694"/>
    <lineage>
        <taxon>Bacteria</taxon>
        <taxon>Bacillati</taxon>
        <taxon>Bacillota</taxon>
        <taxon>Bacilli</taxon>
        <taxon>Bacillales</taxon>
        <taxon>Paenibacillaceae</taxon>
        <taxon>Cohnella</taxon>
    </lineage>
</organism>
<dbReference type="GO" id="GO:0016747">
    <property type="term" value="F:acyltransferase activity, transferring groups other than amino-acyl groups"/>
    <property type="evidence" value="ECO:0007669"/>
    <property type="project" value="InterPro"/>
</dbReference>
<feature type="transmembrane region" description="Helical" evidence="2">
    <location>
        <begin position="30"/>
        <end position="51"/>
    </location>
</feature>
<dbReference type="PROSITE" id="PS51186">
    <property type="entry name" value="GNAT"/>
    <property type="match status" value="1"/>
</dbReference>
<proteinExistence type="predicted"/>
<feature type="transmembrane region" description="Helical" evidence="2">
    <location>
        <begin position="63"/>
        <end position="94"/>
    </location>
</feature>
<evidence type="ECO:0000313" key="4">
    <source>
        <dbReference type="EMBL" id="RIE03715.1"/>
    </source>
</evidence>
<keyword evidence="5" id="KW-1185">Reference proteome</keyword>
<dbReference type="InterPro" id="IPR000182">
    <property type="entry name" value="GNAT_dom"/>
</dbReference>
<feature type="compositionally biased region" description="Acidic residues" evidence="1">
    <location>
        <begin position="117"/>
        <end position="130"/>
    </location>
</feature>
<dbReference type="SUPFAM" id="SSF55729">
    <property type="entry name" value="Acyl-CoA N-acyltransferases (Nat)"/>
    <property type="match status" value="1"/>
</dbReference>